<comment type="function">
    <text evidence="6">RNaseP catalyzes the removal of the 5'-leader sequence from pre-tRNA to produce the mature 5'-terminus. It can also cleave other RNA substrates such as 4.5S RNA. The protein component plays an auxiliary but essential role in vivo by binding to the 5'-leader sequence and broadening the substrate specificity of the ribozyme.</text>
</comment>
<evidence type="ECO:0000256" key="4">
    <source>
        <dbReference type="ARBA" id="ARBA00022801"/>
    </source>
</evidence>
<dbReference type="SUPFAM" id="SSF54211">
    <property type="entry name" value="Ribosomal protein S5 domain 2-like"/>
    <property type="match status" value="1"/>
</dbReference>
<dbReference type="InterPro" id="IPR000100">
    <property type="entry name" value="RNase_P"/>
</dbReference>
<dbReference type="Gene3D" id="3.30.230.10">
    <property type="match status" value="1"/>
</dbReference>
<sequence>MCRVPASLPAGSPVLPRPLRITRPQDFRLVLRRGRRAGRRRLVVHALPPSDVPPTPDRPARAGLVVGRGVGPAVTRHRVSRRLRHLLRPRLEALPAGTDLVIRAQPAAADATSAELGEDLDAALARLRLTD</sequence>
<keyword evidence="3 6" id="KW-0255">Endonuclease</keyword>
<evidence type="ECO:0000256" key="7">
    <source>
        <dbReference type="NCBIfam" id="TIGR00188"/>
    </source>
</evidence>
<comment type="subunit">
    <text evidence="6">Consists of a catalytic RNA component (M1 or rnpB) and a protein subunit.</text>
</comment>
<dbReference type="NCBIfam" id="TIGR00188">
    <property type="entry name" value="rnpA"/>
    <property type="match status" value="1"/>
</dbReference>
<evidence type="ECO:0000313" key="9">
    <source>
        <dbReference type="Proteomes" id="UP001500457"/>
    </source>
</evidence>
<dbReference type="HAMAP" id="MF_00227">
    <property type="entry name" value="RNase_P"/>
    <property type="match status" value="1"/>
</dbReference>
<dbReference type="Pfam" id="PF00825">
    <property type="entry name" value="Ribonuclease_P"/>
    <property type="match status" value="1"/>
</dbReference>
<keyword evidence="5 6" id="KW-0694">RNA-binding</keyword>
<dbReference type="EMBL" id="BAABHQ010000003">
    <property type="protein sequence ID" value="GAA4869284.1"/>
    <property type="molecule type" value="Genomic_DNA"/>
</dbReference>
<evidence type="ECO:0000256" key="3">
    <source>
        <dbReference type="ARBA" id="ARBA00022759"/>
    </source>
</evidence>
<organism evidence="8 9">
    <name type="scientific">Actinomycetospora straminea</name>
    <dbReference type="NCBI Taxonomy" id="663607"/>
    <lineage>
        <taxon>Bacteria</taxon>
        <taxon>Bacillati</taxon>
        <taxon>Actinomycetota</taxon>
        <taxon>Actinomycetes</taxon>
        <taxon>Pseudonocardiales</taxon>
        <taxon>Pseudonocardiaceae</taxon>
        <taxon>Actinomycetospora</taxon>
    </lineage>
</organism>
<dbReference type="Proteomes" id="UP001500457">
    <property type="component" value="Unassembled WGS sequence"/>
</dbReference>
<name>A0ABP9E8J6_9PSEU</name>
<dbReference type="InterPro" id="IPR014721">
    <property type="entry name" value="Ribsml_uS5_D2-typ_fold_subgr"/>
</dbReference>
<keyword evidence="1 6" id="KW-0819">tRNA processing</keyword>
<evidence type="ECO:0000313" key="8">
    <source>
        <dbReference type="EMBL" id="GAA4869284.1"/>
    </source>
</evidence>
<dbReference type="EC" id="3.1.26.5" evidence="6 7"/>
<dbReference type="PANTHER" id="PTHR33992">
    <property type="entry name" value="RIBONUCLEASE P PROTEIN COMPONENT"/>
    <property type="match status" value="1"/>
</dbReference>
<reference evidence="9" key="1">
    <citation type="journal article" date="2019" name="Int. J. Syst. Evol. Microbiol.">
        <title>The Global Catalogue of Microorganisms (GCM) 10K type strain sequencing project: providing services to taxonomists for standard genome sequencing and annotation.</title>
        <authorList>
            <consortium name="The Broad Institute Genomics Platform"/>
            <consortium name="The Broad Institute Genome Sequencing Center for Infectious Disease"/>
            <person name="Wu L."/>
            <person name="Ma J."/>
        </authorList>
    </citation>
    <scope>NUCLEOTIDE SEQUENCE [LARGE SCALE GENOMIC DNA]</scope>
    <source>
        <strain evidence="9">JCM 17983</strain>
    </source>
</reference>
<keyword evidence="4 6" id="KW-0378">Hydrolase</keyword>
<evidence type="ECO:0000256" key="6">
    <source>
        <dbReference type="HAMAP-Rule" id="MF_00227"/>
    </source>
</evidence>
<evidence type="ECO:0000256" key="1">
    <source>
        <dbReference type="ARBA" id="ARBA00022694"/>
    </source>
</evidence>
<comment type="caution">
    <text evidence="8">The sequence shown here is derived from an EMBL/GenBank/DDBJ whole genome shotgun (WGS) entry which is preliminary data.</text>
</comment>
<evidence type="ECO:0000256" key="2">
    <source>
        <dbReference type="ARBA" id="ARBA00022722"/>
    </source>
</evidence>
<dbReference type="InterPro" id="IPR020568">
    <property type="entry name" value="Ribosomal_Su5_D2-typ_SF"/>
</dbReference>
<protein>
    <recommendedName>
        <fullName evidence="6 7">Ribonuclease P protein component</fullName>
        <shortName evidence="6">RNase P protein</shortName>
        <shortName evidence="6">RNaseP protein</shortName>
        <ecNumber evidence="6 7">3.1.26.5</ecNumber>
    </recommendedName>
    <alternativeName>
        <fullName evidence="6">Protein C5</fullName>
    </alternativeName>
</protein>
<proteinExistence type="inferred from homology"/>
<gene>
    <name evidence="6" type="primary">rnpA</name>
    <name evidence="8" type="ORF">GCM10023203_17940</name>
</gene>
<comment type="similarity">
    <text evidence="6">Belongs to the RnpA family.</text>
</comment>
<keyword evidence="9" id="KW-1185">Reference proteome</keyword>
<comment type="catalytic activity">
    <reaction evidence="6">
        <text>Endonucleolytic cleavage of RNA, removing 5'-extranucleotides from tRNA precursor.</text>
        <dbReference type="EC" id="3.1.26.5"/>
    </reaction>
</comment>
<dbReference type="PANTHER" id="PTHR33992:SF1">
    <property type="entry name" value="RIBONUCLEASE P PROTEIN COMPONENT"/>
    <property type="match status" value="1"/>
</dbReference>
<accession>A0ABP9E8J6</accession>
<keyword evidence="2 6" id="KW-0540">Nuclease</keyword>
<evidence type="ECO:0000256" key="5">
    <source>
        <dbReference type="ARBA" id="ARBA00022884"/>
    </source>
</evidence>